<dbReference type="Proteomes" id="UP000652219">
    <property type="component" value="Unassembled WGS sequence"/>
</dbReference>
<evidence type="ECO:0000256" key="1">
    <source>
        <dbReference type="SAM" id="MobiDB-lite"/>
    </source>
</evidence>
<feature type="region of interest" description="Disordered" evidence="1">
    <location>
        <begin position="1"/>
        <end position="28"/>
    </location>
</feature>
<dbReference type="EMBL" id="WIGN01000047">
    <property type="protein sequence ID" value="KAF6814049.1"/>
    <property type="molecule type" value="Genomic_DNA"/>
</dbReference>
<organism evidence="2 3">
    <name type="scientific">Colletotrichum sojae</name>
    <dbReference type="NCBI Taxonomy" id="2175907"/>
    <lineage>
        <taxon>Eukaryota</taxon>
        <taxon>Fungi</taxon>
        <taxon>Dikarya</taxon>
        <taxon>Ascomycota</taxon>
        <taxon>Pezizomycotina</taxon>
        <taxon>Sordariomycetes</taxon>
        <taxon>Hypocreomycetidae</taxon>
        <taxon>Glomerellales</taxon>
        <taxon>Glomerellaceae</taxon>
        <taxon>Colletotrichum</taxon>
        <taxon>Colletotrichum orchidearum species complex</taxon>
    </lineage>
</organism>
<keyword evidence="3" id="KW-1185">Reference proteome</keyword>
<accession>A0A8H6JIW7</accession>
<name>A0A8H6JIW7_9PEZI</name>
<evidence type="ECO:0000313" key="3">
    <source>
        <dbReference type="Proteomes" id="UP000652219"/>
    </source>
</evidence>
<proteinExistence type="predicted"/>
<evidence type="ECO:0000313" key="2">
    <source>
        <dbReference type="EMBL" id="KAF6814049.1"/>
    </source>
</evidence>
<sequence length="52" mass="5996">MSTSAASKDFGKYPQVDMLDDPVKPNQTDHVVIGDREVKERRLVRRIDIRIV</sequence>
<reference evidence="2 3" key="1">
    <citation type="journal article" date="2020" name="Phytopathology">
        <title>Genome Sequence Resources of Colletotrichum truncatum, C. plurivorum, C. musicola, and C. sojae: Four Species Pathogenic to Soybean (Glycine max).</title>
        <authorList>
            <person name="Rogerio F."/>
            <person name="Boufleur T.R."/>
            <person name="Ciampi-Guillardi M."/>
            <person name="Sukno S.A."/>
            <person name="Thon M.R."/>
            <person name="Massola Junior N.S."/>
            <person name="Baroncelli R."/>
        </authorList>
    </citation>
    <scope>NUCLEOTIDE SEQUENCE [LARGE SCALE GENOMIC DNA]</scope>
    <source>
        <strain evidence="2 3">LFN0009</strain>
    </source>
</reference>
<gene>
    <name evidence="2" type="ORF">CSOJ01_04282</name>
</gene>
<dbReference type="AlphaFoldDB" id="A0A8H6JIW7"/>
<protein>
    <submittedName>
        <fullName evidence="2">Major facilitator superfamily transporter</fullName>
    </submittedName>
</protein>
<comment type="caution">
    <text evidence="2">The sequence shown here is derived from an EMBL/GenBank/DDBJ whole genome shotgun (WGS) entry which is preliminary data.</text>
</comment>